<accession>A0A8X6VME4</accession>
<dbReference type="Proteomes" id="UP000887159">
    <property type="component" value="Unassembled WGS sequence"/>
</dbReference>
<comment type="caution">
    <text evidence="2">The sequence shown here is derived from an EMBL/GenBank/DDBJ whole genome shotgun (WGS) entry which is preliminary data.</text>
</comment>
<organism evidence="2 3">
    <name type="scientific">Trichonephila clavipes</name>
    <name type="common">Golden silk orbweaver</name>
    <name type="synonym">Nephila clavipes</name>
    <dbReference type="NCBI Taxonomy" id="2585209"/>
    <lineage>
        <taxon>Eukaryota</taxon>
        <taxon>Metazoa</taxon>
        <taxon>Ecdysozoa</taxon>
        <taxon>Arthropoda</taxon>
        <taxon>Chelicerata</taxon>
        <taxon>Arachnida</taxon>
        <taxon>Araneae</taxon>
        <taxon>Araneomorphae</taxon>
        <taxon>Entelegynae</taxon>
        <taxon>Araneoidea</taxon>
        <taxon>Nephilidae</taxon>
        <taxon>Trichonephila</taxon>
    </lineage>
</organism>
<evidence type="ECO:0000313" key="3">
    <source>
        <dbReference type="Proteomes" id="UP000887159"/>
    </source>
</evidence>
<evidence type="ECO:0000256" key="1">
    <source>
        <dbReference type="SAM" id="MobiDB-lite"/>
    </source>
</evidence>
<feature type="compositionally biased region" description="Polar residues" evidence="1">
    <location>
        <begin position="1"/>
        <end position="11"/>
    </location>
</feature>
<gene>
    <name evidence="2" type="ORF">TNCV_4958781</name>
</gene>
<name>A0A8X6VME4_TRICX</name>
<feature type="compositionally biased region" description="Basic and acidic residues" evidence="1">
    <location>
        <begin position="16"/>
        <end position="26"/>
    </location>
</feature>
<sequence>MHSLGHSSLSPTALGRQDDEKATSGCECTKRCDWATKHTSSVRCLETFRSIFALILPLVHSNSWGAQLSVLNDPRYARLEANLGNGQAKEG</sequence>
<evidence type="ECO:0000313" key="2">
    <source>
        <dbReference type="EMBL" id="GFY13508.1"/>
    </source>
</evidence>
<proteinExistence type="predicted"/>
<dbReference type="EMBL" id="BMAU01021323">
    <property type="protein sequence ID" value="GFY13508.1"/>
    <property type="molecule type" value="Genomic_DNA"/>
</dbReference>
<dbReference type="AlphaFoldDB" id="A0A8X6VME4"/>
<protein>
    <submittedName>
        <fullName evidence="2">Uncharacterized protein</fullName>
    </submittedName>
</protein>
<feature type="region of interest" description="Disordered" evidence="1">
    <location>
        <begin position="1"/>
        <end position="26"/>
    </location>
</feature>
<keyword evidence="3" id="KW-1185">Reference proteome</keyword>
<reference evidence="2" key="1">
    <citation type="submission" date="2020-08" db="EMBL/GenBank/DDBJ databases">
        <title>Multicomponent nature underlies the extraordinary mechanical properties of spider dragline silk.</title>
        <authorList>
            <person name="Kono N."/>
            <person name="Nakamura H."/>
            <person name="Mori M."/>
            <person name="Yoshida Y."/>
            <person name="Ohtoshi R."/>
            <person name="Malay A.D."/>
            <person name="Moran D.A.P."/>
            <person name="Tomita M."/>
            <person name="Numata K."/>
            <person name="Arakawa K."/>
        </authorList>
    </citation>
    <scope>NUCLEOTIDE SEQUENCE</scope>
</reference>